<feature type="compositionally biased region" description="Polar residues" evidence="6">
    <location>
        <begin position="285"/>
        <end position="303"/>
    </location>
</feature>
<sequence length="349" mass="39073">MSLADGNPSTRPASVITKPLVVVSVVFPFLAAVSIYLRLMAKRRIRQPYHADDWWVIATWFLTFPMSVLFWVFAAKSGVDYYHIDSLQGTYASLEVAFLTACILQLPLSSVKISVLLFYKRIFTISEKLSVCIWIAIGVIVAWCIVFTGLLITLFDPISESWHGARMRYDLTTMGLAQVGSSFALDVLVLCFPLPIVFSMLLSPRKKFMVFFMFWLGAFCCVAAVIRLILLVGTLDGFVQAQEKIYRQSTQYIFMLIEPNCSIIAACLPCYGPFMAKTRDRIAKSNPNSDLTTSESYTRSRASTKGAWPGSMYDGSFSTRAGSQVQLHLPYRGPVESHYHVRCFGGKSA</sequence>
<reference evidence="9 10" key="1">
    <citation type="submission" date="2024-03" db="EMBL/GenBank/DDBJ databases">
        <title>A high-quality draft genome sequence of Diaporthe vaccinii, a causative agent of upright dieback and viscid rot disease in cranberry plants.</title>
        <authorList>
            <person name="Sarrasin M."/>
            <person name="Lang B.F."/>
            <person name="Burger G."/>
        </authorList>
    </citation>
    <scope>NUCLEOTIDE SEQUENCE [LARGE SCALE GENOMIC DNA]</scope>
    <source>
        <strain evidence="9 10">IS7</strain>
    </source>
</reference>
<dbReference type="InterPro" id="IPR052337">
    <property type="entry name" value="SAT4-like"/>
</dbReference>
<dbReference type="PANTHER" id="PTHR33048:SF18">
    <property type="entry name" value="INTEGRAL MEMBRANE PROTEIN"/>
    <property type="match status" value="1"/>
</dbReference>
<evidence type="ECO:0000256" key="2">
    <source>
        <dbReference type="ARBA" id="ARBA00022692"/>
    </source>
</evidence>
<keyword evidence="2 7" id="KW-0812">Transmembrane</keyword>
<dbReference type="Pfam" id="PF20684">
    <property type="entry name" value="Fung_rhodopsin"/>
    <property type="match status" value="1"/>
</dbReference>
<evidence type="ECO:0000256" key="6">
    <source>
        <dbReference type="SAM" id="MobiDB-lite"/>
    </source>
</evidence>
<feature type="transmembrane region" description="Helical" evidence="7">
    <location>
        <begin position="252"/>
        <end position="274"/>
    </location>
</feature>
<dbReference type="EMBL" id="JBAWTH010000182">
    <property type="protein sequence ID" value="KAL2273547.1"/>
    <property type="molecule type" value="Genomic_DNA"/>
</dbReference>
<feature type="transmembrane region" description="Helical" evidence="7">
    <location>
        <begin position="131"/>
        <end position="155"/>
    </location>
</feature>
<feature type="transmembrane region" description="Helical" evidence="7">
    <location>
        <begin position="175"/>
        <end position="198"/>
    </location>
</feature>
<evidence type="ECO:0000313" key="10">
    <source>
        <dbReference type="Proteomes" id="UP001600888"/>
    </source>
</evidence>
<evidence type="ECO:0000256" key="3">
    <source>
        <dbReference type="ARBA" id="ARBA00022989"/>
    </source>
</evidence>
<feature type="transmembrane region" description="Helical" evidence="7">
    <location>
        <begin position="94"/>
        <end position="119"/>
    </location>
</feature>
<feature type="transmembrane region" description="Helical" evidence="7">
    <location>
        <begin position="53"/>
        <end position="74"/>
    </location>
</feature>
<evidence type="ECO:0000313" key="9">
    <source>
        <dbReference type="EMBL" id="KAL2273547.1"/>
    </source>
</evidence>
<keyword evidence="4 7" id="KW-0472">Membrane</keyword>
<evidence type="ECO:0000256" key="7">
    <source>
        <dbReference type="SAM" id="Phobius"/>
    </source>
</evidence>
<feature type="domain" description="Rhodopsin" evidence="8">
    <location>
        <begin position="37"/>
        <end position="276"/>
    </location>
</feature>
<feature type="transmembrane region" description="Helical" evidence="7">
    <location>
        <begin position="210"/>
        <end position="232"/>
    </location>
</feature>
<keyword evidence="3 7" id="KW-1133">Transmembrane helix</keyword>
<dbReference type="InterPro" id="IPR049326">
    <property type="entry name" value="Rhodopsin_dom_fungi"/>
</dbReference>
<evidence type="ECO:0000256" key="4">
    <source>
        <dbReference type="ARBA" id="ARBA00023136"/>
    </source>
</evidence>
<evidence type="ECO:0000259" key="8">
    <source>
        <dbReference type="Pfam" id="PF20684"/>
    </source>
</evidence>
<dbReference type="Proteomes" id="UP001600888">
    <property type="component" value="Unassembled WGS sequence"/>
</dbReference>
<evidence type="ECO:0000256" key="1">
    <source>
        <dbReference type="ARBA" id="ARBA00004141"/>
    </source>
</evidence>
<feature type="region of interest" description="Disordered" evidence="6">
    <location>
        <begin position="285"/>
        <end position="307"/>
    </location>
</feature>
<comment type="caution">
    <text evidence="9">The sequence shown here is derived from an EMBL/GenBank/DDBJ whole genome shotgun (WGS) entry which is preliminary data.</text>
</comment>
<evidence type="ECO:0000256" key="5">
    <source>
        <dbReference type="ARBA" id="ARBA00038359"/>
    </source>
</evidence>
<proteinExistence type="inferred from homology"/>
<comment type="subcellular location">
    <subcellularLocation>
        <location evidence="1">Membrane</location>
        <topology evidence="1">Multi-pass membrane protein</topology>
    </subcellularLocation>
</comment>
<comment type="similarity">
    <text evidence="5">Belongs to the SAT4 family.</text>
</comment>
<feature type="transmembrane region" description="Helical" evidence="7">
    <location>
        <begin position="20"/>
        <end position="41"/>
    </location>
</feature>
<organism evidence="9 10">
    <name type="scientific">Diaporthe vaccinii</name>
    <dbReference type="NCBI Taxonomy" id="105482"/>
    <lineage>
        <taxon>Eukaryota</taxon>
        <taxon>Fungi</taxon>
        <taxon>Dikarya</taxon>
        <taxon>Ascomycota</taxon>
        <taxon>Pezizomycotina</taxon>
        <taxon>Sordariomycetes</taxon>
        <taxon>Sordariomycetidae</taxon>
        <taxon>Diaporthales</taxon>
        <taxon>Diaporthaceae</taxon>
        <taxon>Diaporthe</taxon>
        <taxon>Diaporthe eres species complex</taxon>
    </lineage>
</organism>
<name>A0ABR4DT48_9PEZI</name>
<dbReference type="PANTHER" id="PTHR33048">
    <property type="entry name" value="PTH11-LIKE INTEGRAL MEMBRANE PROTEIN (AFU_ORTHOLOGUE AFUA_5G11245)"/>
    <property type="match status" value="1"/>
</dbReference>
<keyword evidence="10" id="KW-1185">Reference proteome</keyword>
<accession>A0ABR4DT48</accession>
<protein>
    <recommendedName>
        <fullName evidence="8">Rhodopsin domain-containing protein</fullName>
    </recommendedName>
</protein>
<gene>
    <name evidence="9" type="ORF">FJTKL_04448</name>
</gene>